<dbReference type="InterPro" id="IPR029057">
    <property type="entry name" value="PRTase-like"/>
</dbReference>
<dbReference type="Pfam" id="PF00156">
    <property type="entry name" value="Pribosyltran"/>
    <property type="match status" value="1"/>
</dbReference>
<dbReference type="CDD" id="cd06223">
    <property type="entry name" value="PRTases_typeI"/>
    <property type="match status" value="1"/>
</dbReference>
<gene>
    <name evidence="4" type="ORF">WQ57_07445</name>
</gene>
<reference evidence="4 5" key="1">
    <citation type="submission" date="2015-04" db="EMBL/GenBank/DDBJ databases">
        <title>Taxonomic description and genome sequence of Bacillus campisalis sp. nov., a novel member of the genus Bacillus isolated from solar saltern.</title>
        <authorList>
            <person name="Mathan Kumar R."/>
            <person name="Kaur G."/>
            <person name="Kumar A."/>
            <person name="Singh N.K."/>
            <person name="Kaur N."/>
            <person name="Kumar N."/>
            <person name="Mayilraj S."/>
        </authorList>
    </citation>
    <scope>NUCLEOTIDE SEQUENCE [LARGE SCALE GENOMIC DNA]</scope>
    <source>
        <strain evidence="4 5">SA2-6</strain>
    </source>
</reference>
<dbReference type="PATRIC" id="fig|1408103.3.peg.1677"/>
<dbReference type="AlphaFoldDB" id="A0A0M2T0N6"/>
<evidence type="ECO:0000256" key="1">
    <source>
        <dbReference type="ARBA" id="ARBA00008007"/>
    </source>
</evidence>
<accession>A0A0M2T0N6</accession>
<evidence type="ECO:0000313" key="5">
    <source>
        <dbReference type="Proteomes" id="UP000034166"/>
    </source>
</evidence>
<protein>
    <submittedName>
        <fullName evidence="4">Phosphoribosyltransferase</fullName>
    </submittedName>
</protein>
<evidence type="ECO:0000259" key="2">
    <source>
        <dbReference type="Pfam" id="PF00156"/>
    </source>
</evidence>
<keyword evidence="4" id="KW-0328">Glycosyltransferase</keyword>
<keyword evidence="4" id="KW-0808">Transferase</keyword>
<dbReference type="OrthoDB" id="9779910at2"/>
<dbReference type="EMBL" id="LAYY01000006">
    <property type="protein sequence ID" value="KKK38802.1"/>
    <property type="molecule type" value="Genomic_DNA"/>
</dbReference>
<evidence type="ECO:0000259" key="3">
    <source>
        <dbReference type="Pfam" id="PF18912"/>
    </source>
</evidence>
<evidence type="ECO:0000313" key="4">
    <source>
        <dbReference type="EMBL" id="KKK38802.1"/>
    </source>
</evidence>
<proteinExistence type="inferred from homology"/>
<comment type="similarity">
    <text evidence="1">Belongs to the ComF/GntX family.</text>
</comment>
<comment type="caution">
    <text evidence="4">The sequence shown here is derived from an EMBL/GenBank/DDBJ whole genome shotgun (WGS) entry which is preliminary data.</text>
</comment>
<dbReference type="PANTHER" id="PTHR47505">
    <property type="entry name" value="DNA UTILIZATION PROTEIN YHGH"/>
    <property type="match status" value="1"/>
</dbReference>
<dbReference type="InterPro" id="IPR051910">
    <property type="entry name" value="ComF/GntX_DNA_util-trans"/>
</dbReference>
<dbReference type="InterPro" id="IPR044005">
    <property type="entry name" value="DZR_2"/>
</dbReference>
<dbReference type="RefSeq" id="WP_046523105.1">
    <property type="nucleotide sequence ID" value="NZ_LAYY01000006.1"/>
</dbReference>
<dbReference type="Pfam" id="PF18912">
    <property type="entry name" value="DZR_2"/>
    <property type="match status" value="1"/>
</dbReference>
<feature type="domain" description="Double zinc ribbon" evidence="3">
    <location>
        <begin position="5"/>
        <end position="71"/>
    </location>
</feature>
<dbReference type="SUPFAM" id="SSF53271">
    <property type="entry name" value="PRTase-like"/>
    <property type="match status" value="1"/>
</dbReference>
<dbReference type="InterPro" id="IPR000836">
    <property type="entry name" value="PRTase_dom"/>
</dbReference>
<dbReference type="PANTHER" id="PTHR47505:SF1">
    <property type="entry name" value="DNA UTILIZATION PROTEIN YHGH"/>
    <property type="match status" value="1"/>
</dbReference>
<name>A0A0M2T0N6_9BACI</name>
<organism evidence="4 5">
    <name type="scientific">Mesobacillus campisalis</name>
    <dbReference type="NCBI Taxonomy" id="1408103"/>
    <lineage>
        <taxon>Bacteria</taxon>
        <taxon>Bacillati</taxon>
        <taxon>Bacillota</taxon>
        <taxon>Bacilli</taxon>
        <taxon>Bacillales</taxon>
        <taxon>Bacillaceae</taxon>
        <taxon>Mesobacillus</taxon>
    </lineage>
</organism>
<sequence length="237" mass="26750">MDLFAGEYCLLCNAEVGHETSWTSVFLRSSRTQVCAVCQNKLKLLEGELCQRCGRVLEPGYREGRVCYDCLRWENDPEWQGLLSFNASIYHYNNFLKEVIARFKYRGDYALAMAFSAQLREKTLGAEADLLVPVPLSEERLYERGFNQSEALISAAGGEPVNLLSRVHGEKQSKKTRADRIHLPQVFQIIPDMVESIQGKRIVLVDDIYTTGSTLRHAAKMLRAHGAESVCSVTLAR</sequence>
<keyword evidence="5" id="KW-1185">Reference proteome</keyword>
<dbReference type="Gene3D" id="3.40.50.2020">
    <property type="match status" value="1"/>
</dbReference>
<dbReference type="GO" id="GO:0016757">
    <property type="term" value="F:glycosyltransferase activity"/>
    <property type="evidence" value="ECO:0007669"/>
    <property type="project" value="UniProtKB-KW"/>
</dbReference>
<feature type="domain" description="Phosphoribosyltransferase" evidence="2">
    <location>
        <begin position="185"/>
        <end position="236"/>
    </location>
</feature>
<dbReference type="Proteomes" id="UP000034166">
    <property type="component" value="Unassembled WGS sequence"/>
</dbReference>